<gene>
    <name evidence="1" type="ORF">HNR60_003558</name>
</gene>
<sequence>MPTKLMPLIFTIDIAGLPILTFEAANLREAHEVCHERWLLADLKQMTRRGVPVWDGKTRLRARYATEDEKSVYRNAPAAAQEAGELKLVYLVEADGADIHTTQAAE</sequence>
<proteinExistence type="predicted"/>
<accession>A0A7W7Z683</accession>
<protein>
    <submittedName>
        <fullName evidence="1">Uncharacterized protein</fullName>
    </submittedName>
</protein>
<evidence type="ECO:0000313" key="1">
    <source>
        <dbReference type="EMBL" id="MBB5048788.1"/>
    </source>
</evidence>
<keyword evidence="2" id="KW-1185">Reference proteome</keyword>
<evidence type="ECO:0000313" key="2">
    <source>
        <dbReference type="Proteomes" id="UP000542353"/>
    </source>
</evidence>
<organism evidence="1 2">
    <name type="scientific">Rhodopseudomonas rhenobacensis</name>
    <dbReference type="NCBI Taxonomy" id="87461"/>
    <lineage>
        <taxon>Bacteria</taxon>
        <taxon>Pseudomonadati</taxon>
        <taxon>Pseudomonadota</taxon>
        <taxon>Alphaproteobacteria</taxon>
        <taxon>Hyphomicrobiales</taxon>
        <taxon>Nitrobacteraceae</taxon>
        <taxon>Rhodopseudomonas</taxon>
    </lineage>
</organism>
<name>A0A7W7Z683_9BRAD</name>
<dbReference type="RefSeq" id="WP_184259874.1">
    <property type="nucleotide sequence ID" value="NZ_JACHIH010000025.1"/>
</dbReference>
<comment type="caution">
    <text evidence="1">The sequence shown here is derived from an EMBL/GenBank/DDBJ whole genome shotgun (WGS) entry which is preliminary data.</text>
</comment>
<dbReference type="EMBL" id="JACHIH010000025">
    <property type="protein sequence ID" value="MBB5048788.1"/>
    <property type="molecule type" value="Genomic_DNA"/>
</dbReference>
<dbReference type="AlphaFoldDB" id="A0A7W7Z683"/>
<reference evidence="1 2" key="1">
    <citation type="submission" date="2020-08" db="EMBL/GenBank/DDBJ databases">
        <title>Genomic Encyclopedia of Type Strains, Phase IV (KMG-IV): sequencing the most valuable type-strain genomes for metagenomic binning, comparative biology and taxonomic classification.</title>
        <authorList>
            <person name="Goeker M."/>
        </authorList>
    </citation>
    <scope>NUCLEOTIDE SEQUENCE [LARGE SCALE GENOMIC DNA]</scope>
    <source>
        <strain evidence="1 2">DSM 12706</strain>
    </source>
</reference>
<dbReference type="Proteomes" id="UP000542353">
    <property type="component" value="Unassembled WGS sequence"/>
</dbReference>